<evidence type="ECO:0008006" key="4">
    <source>
        <dbReference type="Google" id="ProtNLM"/>
    </source>
</evidence>
<comment type="caution">
    <text evidence="2">The sequence shown here is derived from an EMBL/GenBank/DDBJ whole genome shotgun (WGS) entry which is preliminary data.</text>
</comment>
<evidence type="ECO:0000313" key="2">
    <source>
        <dbReference type="EMBL" id="OAM76388.1"/>
    </source>
</evidence>
<dbReference type="GO" id="GO:0005886">
    <property type="term" value="C:plasma membrane"/>
    <property type="evidence" value="ECO:0007669"/>
    <property type="project" value="TreeGrafter"/>
</dbReference>
<dbReference type="STRING" id="1770058.A3840_12815"/>
<accession>A0A178HWK9</accession>
<dbReference type="EMBL" id="LVVY01000094">
    <property type="protein sequence ID" value="OAM76388.1"/>
    <property type="molecule type" value="Genomic_DNA"/>
</dbReference>
<name>A0A178HWK9_9HYPH</name>
<dbReference type="GO" id="GO:0009306">
    <property type="term" value="P:protein secretion"/>
    <property type="evidence" value="ECO:0007669"/>
    <property type="project" value="InterPro"/>
</dbReference>
<dbReference type="SUPFAM" id="SSF160544">
    <property type="entry name" value="EscU C-terminal domain-like"/>
    <property type="match status" value="1"/>
</dbReference>
<dbReference type="RefSeq" id="WP_067457325.1">
    <property type="nucleotide sequence ID" value="NZ_LVVY01000094.1"/>
</dbReference>
<dbReference type="InterPro" id="IPR006135">
    <property type="entry name" value="T3SS_substrate_exporter"/>
</dbReference>
<dbReference type="PANTHER" id="PTHR30531">
    <property type="entry name" value="FLAGELLAR BIOSYNTHETIC PROTEIN FLHB"/>
    <property type="match status" value="1"/>
</dbReference>
<reference evidence="2 3" key="1">
    <citation type="submission" date="2016-03" db="EMBL/GenBank/DDBJ databases">
        <title>Genome sequencing of Devosia sp. S37.</title>
        <authorList>
            <person name="Mohd Nor M."/>
        </authorList>
    </citation>
    <scope>NUCLEOTIDE SEQUENCE [LARGE SCALE GENOMIC DNA]</scope>
    <source>
        <strain evidence="2 3">S37</strain>
    </source>
</reference>
<dbReference type="AlphaFoldDB" id="A0A178HWK9"/>
<dbReference type="Gene3D" id="3.40.1690.10">
    <property type="entry name" value="secretion proteins EscU"/>
    <property type="match status" value="1"/>
</dbReference>
<comment type="similarity">
    <text evidence="1">Belongs to the type III secretion exporter family.</text>
</comment>
<proteinExistence type="inferred from homology"/>
<dbReference type="Proteomes" id="UP000078389">
    <property type="component" value="Unassembled WGS sequence"/>
</dbReference>
<gene>
    <name evidence="2" type="ORF">A3840_12815</name>
</gene>
<evidence type="ECO:0000313" key="3">
    <source>
        <dbReference type="Proteomes" id="UP000078389"/>
    </source>
</evidence>
<sequence length="92" mass="9980">MSQDPRDERALAVALHYENGSREAPRVVAKGRGLLAEKIIALAEENGVVIEANPVLAEALSGVELDETIPLELYEAMAVVIGYVLRQTRGRP</sequence>
<dbReference type="Pfam" id="PF01312">
    <property type="entry name" value="Bac_export_2"/>
    <property type="match status" value="1"/>
</dbReference>
<protein>
    <recommendedName>
        <fullName evidence="4">Type III secretion protein</fullName>
    </recommendedName>
</protein>
<dbReference type="PANTHER" id="PTHR30531:SF12">
    <property type="entry name" value="FLAGELLAR BIOSYNTHETIC PROTEIN FLHB"/>
    <property type="match status" value="1"/>
</dbReference>
<dbReference type="OrthoDB" id="5244399at2"/>
<dbReference type="InterPro" id="IPR029025">
    <property type="entry name" value="T3SS_substrate_exporter_C"/>
</dbReference>
<organism evidence="2 3">
    <name type="scientific">Devosia elaeis</name>
    <dbReference type="NCBI Taxonomy" id="1770058"/>
    <lineage>
        <taxon>Bacteria</taxon>
        <taxon>Pseudomonadati</taxon>
        <taxon>Pseudomonadota</taxon>
        <taxon>Alphaproteobacteria</taxon>
        <taxon>Hyphomicrobiales</taxon>
        <taxon>Devosiaceae</taxon>
        <taxon>Devosia</taxon>
    </lineage>
</organism>
<keyword evidence="3" id="KW-1185">Reference proteome</keyword>
<evidence type="ECO:0000256" key="1">
    <source>
        <dbReference type="ARBA" id="ARBA00010690"/>
    </source>
</evidence>